<accession>A0A0A9ANS9</accession>
<name>A0A0A9ANS9_ARUDO</name>
<organism evidence="2">
    <name type="scientific">Arundo donax</name>
    <name type="common">Giant reed</name>
    <name type="synonym">Donax arundinaceus</name>
    <dbReference type="NCBI Taxonomy" id="35708"/>
    <lineage>
        <taxon>Eukaryota</taxon>
        <taxon>Viridiplantae</taxon>
        <taxon>Streptophyta</taxon>
        <taxon>Embryophyta</taxon>
        <taxon>Tracheophyta</taxon>
        <taxon>Spermatophyta</taxon>
        <taxon>Magnoliopsida</taxon>
        <taxon>Liliopsida</taxon>
        <taxon>Poales</taxon>
        <taxon>Poaceae</taxon>
        <taxon>PACMAD clade</taxon>
        <taxon>Arundinoideae</taxon>
        <taxon>Arundineae</taxon>
        <taxon>Arundo</taxon>
    </lineage>
</organism>
<sequence>MFAPPLSPARNMRPVLPCSDSHGSAPDAAQLSTVQESS</sequence>
<proteinExistence type="predicted"/>
<protein>
    <submittedName>
        <fullName evidence="2">Uncharacterized protein</fullName>
    </submittedName>
</protein>
<feature type="region of interest" description="Disordered" evidence="1">
    <location>
        <begin position="1"/>
        <end position="38"/>
    </location>
</feature>
<evidence type="ECO:0000256" key="1">
    <source>
        <dbReference type="SAM" id="MobiDB-lite"/>
    </source>
</evidence>
<reference evidence="2" key="2">
    <citation type="journal article" date="2015" name="Data Brief">
        <title>Shoot transcriptome of the giant reed, Arundo donax.</title>
        <authorList>
            <person name="Barrero R.A."/>
            <person name="Guerrero F.D."/>
            <person name="Moolhuijzen P."/>
            <person name="Goolsby J.A."/>
            <person name="Tidwell J."/>
            <person name="Bellgard S.E."/>
            <person name="Bellgard M.I."/>
        </authorList>
    </citation>
    <scope>NUCLEOTIDE SEQUENCE</scope>
    <source>
        <tissue evidence="2">Shoot tissue taken approximately 20 cm above the soil surface</tissue>
    </source>
</reference>
<reference evidence="2" key="1">
    <citation type="submission" date="2014-09" db="EMBL/GenBank/DDBJ databases">
        <authorList>
            <person name="Magalhaes I.L.F."/>
            <person name="Oliveira U."/>
            <person name="Santos F.R."/>
            <person name="Vidigal T.H.D.A."/>
            <person name="Brescovit A.D."/>
            <person name="Santos A.J."/>
        </authorList>
    </citation>
    <scope>NUCLEOTIDE SEQUENCE</scope>
    <source>
        <tissue evidence="2">Shoot tissue taken approximately 20 cm above the soil surface</tissue>
    </source>
</reference>
<evidence type="ECO:0000313" key="2">
    <source>
        <dbReference type="EMBL" id="JAD51518.1"/>
    </source>
</evidence>
<dbReference type="EMBL" id="GBRH01246377">
    <property type="protein sequence ID" value="JAD51518.1"/>
    <property type="molecule type" value="Transcribed_RNA"/>
</dbReference>
<dbReference type="AlphaFoldDB" id="A0A0A9ANS9"/>